<name>A0A7D5P1B0_9EURY</name>
<dbReference type="EMBL" id="CP058910">
    <property type="protein sequence ID" value="QLH76561.1"/>
    <property type="molecule type" value="Genomic_DNA"/>
</dbReference>
<keyword evidence="1" id="KW-0812">Transmembrane</keyword>
<dbReference type="RefSeq" id="WP_179910498.1">
    <property type="nucleotide sequence ID" value="NZ_CP058910.1"/>
</dbReference>
<keyword evidence="3" id="KW-1185">Reference proteome</keyword>
<evidence type="ECO:0000313" key="2">
    <source>
        <dbReference type="EMBL" id="QLH76561.1"/>
    </source>
</evidence>
<feature type="transmembrane region" description="Helical" evidence="1">
    <location>
        <begin position="327"/>
        <end position="348"/>
    </location>
</feature>
<evidence type="ECO:0000313" key="3">
    <source>
        <dbReference type="Proteomes" id="UP000509667"/>
    </source>
</evidence>
<sequence length="356" mass="36998">MNRRLVSLAGAILLVAFAPGAAGAADPTEPCSGVADSLDGEEKAVVATTVAGTRTNGSEMVLYPGSRLSLTLCQADGEALRTAGGDLWDLGAHPAIANKSDGETHWTVTVDGADESAAFPALVRNQSQVVQGPSLRVQTGLRYDSQVTNGTLLFADGASRAAVERNESDFLAAMEAVGANTTTLNGTAIATGEPVDAGALERANETLSNITGATQAMTTRKQTTERLLYGQAASRIGNEDALTVIEAMNDEERAVRRDTRERLRAYAAAVDERRAALRDAARTNVLLGLVVGCLVGLVAGAVRPYLAYQEYDDFRATTSSGSYERQVVYAPVAVGLALVAIGIGLAAWTGALGVIA</sequence>
<protein>
    <submittedName>
        <fullName evidence="2">Uncharacterized protein</fullName>
    </submittedName>
</protein>
<keyword evidence="1" id="KW-0472">Membrane</keyword>
<evidence type="ECO:0000256" key="1">
    <source>
        <dbReference type="SAM" id="Phobius"/>
    </source>
</evidence>
<dbReference type="GeneID" id="56077045"/>
<reference evidence="2 3" key="1">
    <citation type="submission" date="2020-07" db="EMBL/GenBank/DDBJ databases">
        <title>Halosimplex pelagicum sp. nov. and Halosimplex rubrum sp. nov., isolated from salted brown alga Laminaria, and emended description of the genus Halosimplex.</title>
        <authorList>
            <person name="Cui H."/>
        </authorList>
    </citation>
    <scope>NUCLEOTIDE SEQUENCE [LARGE SCALE GENOMIC DNA]</scope>
    <source>
        <strain evidence="2 3">R27</strain>
    </source>
</reference>
<gene>
    <name evidence="2" type="ORF">HZS55_04240</name>
</gene>
<accession>A0A7D5P1B0</accession>
<organism evidence="2 3">
    <name type="scientific">Halosimplex rubrum</name>
    <dbReference type="NCBI Taxonomy" id="869889"/>
    <lineage>
        <taxon>Archaea</taxon>
        <taxon>Methanobacteriati</taxon>
        <taxon>Methanobacteriota</taxon>
        <taxon>Stenosarchaea group</taxon>
        <taxon>Halobacteria</taxon>
        <taxon>Halobacteriales</taxon>
        <taxon>Haloarculaceae</taxon>
        <taxon>Halosimplex</taxon>
    </lineage>
</organism>
<feature type="transmembrane region" description="Helical" evidence="1">
    <location>
        <begin position="285"/>
        <end position="306"/>
    </location>
</feature>
<dbReference type="AlphaFoldDB" id="A0A7D5P1B0"/>
<proteinExistence type="predicted"/>
<dbReference type="Proteomes" id="UP000509667">
    <property type="component" value="Chromosome"/>
</dbReference>
<keyword evidence="1" id="KW-1133">Transmembrane helix</keyword>
<dbReference type="KEGG" id="hrr:HZS55_04240"/>